<proteinExistence type="inferred from homology"/>
<dbReference type="EMBL" id="QLNQ01000001">
    <property type="protein sequence ID" value="RCK66789.1"/>
    <property type="molecule type" value="Genomic_DNA"/>
</dbReference>
<evidence type="ECO:0000256" key="2">
    <source>
        <dbReference type="ARBA" id="ARBA00009969"/>
    </source>
</evidence>
<feature type="region of interest" description="Disordered" evidence="9">
    <location>
        <begin position="431"/>
        <end position="466"/>
    </location>
</feature>
<dbReference type="PANTHER" id="PTHR31465:SF9">
    <property type="entry name" value="SPHINGOID LONG-CHAIN BASE TRANSPORTER RSB1"/>
    <property type="match status" value="1"/>
</dbReference>
<evidence type="ECO:0000256" key="9">
    <source>
        <dbReference type="SAM" id="MobiDB-lite"/>
    </source>
</evidence>
<keyword evidence="3 10" id="KW-0812">Transmembrane</keyword>
<dbReference type="Pfam" id="PF04479">
    <property type="entry name" value="RTA1"/>
    <property type="match status" value="1"/>
</dbReference>
<dbReference type="STRING" id="5486.A0A367YMJ8"/>
<dbReference type="InterPro" id="IPR007568">
    <property type="entry name" value="RTA1"/>
</dbReference>
<feature type="compositionally biased region" description="Polar residues" evidence="9">
    <location>
        <begin position="440"/>
        <end position="466"/>
    </location>
</feature>
<keyword evidence="5" id="KW-0813">Transport</keyword>
<dbReference type="OrthoDB" id="3358017at2759"/>
<feature type="transmembrane region" description="Helical" evidence="10">
    <location>
        <begin position="144"/>
        <end position="164"/>
    </location>
</feature>
<name>A0A367YMJ8_9ASCO</name>
<evidence type="ECO:0000256" key="8">
    <source>
        <dbReference type="ARBA" id="ARBA00041117"/>
    </source>
</evidence>
<feature type="transmembrane region" description="Helical" evidence="10">
    <location>
        <begin position="377"/>
        <end position="397"/>
    </location>
</feature>
<evidence type="ECO:0000256" key="4">
    <source>
        <dbReference type="ARBA" id="ARBA00022989"/>
    </source>
</evidence>
<feature type="transmembrane region" description="Helical" evidence="10">
    <location>
        <begin position="217"/>
        <end position="236"/>
    </location>
</feature>
<evidence type="ECO:0000313" key="11">
    <source>
        <dbReference type="EMBL" id="RCK66789.1"/>
    </source>
</evidence>
<reference evidence="11 12" key="1">
    <citation type="submission" date="2018-06" db="EMBL/GenBank/DDBJ databases">
        <title>Whole genome sequencing of Candida tropicalis (genome annotated by CSBL at Korea University).</title>
        <authorList>
            <person name="Ahn J."/>
        </authorList>
    </citation>
    <scope>NUCLEOTIDE SEQUENCE [LARGE SCALE GENOMIC DNA]</scope>
    <source>
        <strain evidence="11 12">ATCC 20962</strain>
    </source>
</reference>
<comment type="caution">
    <text evidence="11">The sequence shown here is derived from an EMBL/GenBank/DDBJ whole genome shotgun (WGS) entry which is preliminary data.</text>
</comment>
<keyword evidence="6 10" id="KW-0472">Membrane</keyword>
<comment type="function">
    <text evidence="7">Catalyzes the ATP-dependent translocation of sphingoid long-chain bases (LCBs) from the cytoplasmic site toward the extracytoplasmic side of the membrane (flip-flop). Involved in the establishment of the functional lipid asymmetry of the plasma membrane. Regulates intracellular levels of LCBs, sphingolipid precursors that are growth inhibitory at increased levels.</text>
</comment>
<dbReference type="GO" id="GO:0006869">
    <property type="term" value="P:lipid transport"/>
    <property type="evidence" value="ECO:0007669"/>
    <property type="project" value="UniProtKB-KW"/>
</dbReference>
<feature type="transmembrane region" description="Helical" evidence="10">
    <location>
        <begin position="176"/>
        <end position="205"/>
    </location>
</feature>
<feature type="transmembrane region" description="Helical" evidence="10">
    <location>
        <begin position="339"/>
        <end position="362"/>
    </location>
</feature>
<protein>
    <recommendedName>
        <fullName evidence="8">Sphingoid long-chain base transporter RSB1</fullName>
    </recommendedName>
</protein>
<evidence type="ECO:0000256" key="5">
    <source>
        <dbReference type="ARBA" id="ARBA00023055"/>
    </source>
</evidence>
<keyword evidence="12" id="KW-1185">Reference proteome</keyword>
<evidence type="ECO:0000256" key="7">
    <source>
        <dbReference type="ARBA" id="ARBA00037472"/>
    </source>
</evidence>
<dbReference type="PANTHER" id="PTHR31465">
    <property type="entry name" value="PROTEIN RTA1-RELATED"/>
    <property type="match status" value="1"/>
</dbReference>
<dbReference type="GO" id="GO:0005886">
    <property type="term" value="C:plasma membrane"/>
    <property type="evidence" value="ECO:0007669"/>
    <property type="project" value="UniProtKB-SubCell"/>
</dbReference>
<evidence type="ECO:0000256" key="1">
    <source>
        <dbReference type="ARBA" id="ARBA00004651"/>
    </source>
</evidence>
<comment type="subcellular location">
    <subcellularLocation>
        <location evidence="1">Cell membrane</location>
        <topology evidence="1">Multi-pass membrane protein</topology>
    </subcellularLocation>
</comment>
<gene>
    <name evidence="11" type="primary">RSB1_0</name>
    <name evidence="11" type="ORF">Cantr_02871</name>
</gene>
<evidence type="ECO:0000313" key="12">
    <source>
        <dbReference type="Proteomes" id="UP000253472"/>
    </source>
</evidence>
<sequence>MDIDAMTHWTPTTTAVSTTLRSVAPTNAPGLASSVSGAFETLLSKGSTIDNLDYVSASRIIRGGQASLTIISAQEVLATATADEVKSEATQRIWEATENLLEIAWEENVYDIHRLSRPANIIFLVIFAILVVTTILMWYKSRYWWFNVAWTCGTILEFLGYLGRVLSFGDMTNFDYYILQLVCLTLSPVFLMAGIYFLFGQLVVIHGRHYSWLRPMFYSYIFITCDVISLVVQAVGGGLSAVAASEYDDVDPGTDTMIAGIAFQVFSMSIFLLLWFRFVWNLYFKDVQYETTSKPLQKKSLMNFLKLLFNTKNANEYKRTELEKFYVPKYHDIRARKLYNYYALAVTGAVIVIFIRCIYRVVELAQGFSGYLITHEVYIMTLDATMVTICCLIFVPFHPQIVMGSGNMIGLRNMAKSPQDEAECRASAEFDKEDKIGLPDNNNATPNSDSGEDSTYQPTDKGTTHG</sequence>
<feature type="transmembrane region" description="Helical" evidence="10">
    <location>
        <begin position="121"/>
        <end position="139"/>
    </location>
</feature>
<comment type="similarity">
    <text evidence="2">Belongs to the lipid-translocating exporter (LTE) (TC 9.A.26.1) family.</text>
</comment>
<evidence type="ECO:0000256" key="6">
    <source>
        <dbReference type="ARBA" id="ARBA00023136"/>
    </source>
</evidence>
<keyword evidence="5" id="KW-0445">Lipid transport</keyword>
<accession>A0A367YMJ8</accession>
<organism evidence="11 12">
    <name type="scientific">Candida viswanathii</name>
    <dbReference type="NCBI Taxonomy" id="5486"/>
    <lineage>
        <taxon>Eukaryota</taxon>
        <taxon>Fungi</taxon>
        <taxon>Dikarya</taxon>
        <taxon>Ascomycota</taxon>
        <taxon>Saccharomycotina</taxon>
        <taxon>Pichiomycetes</taxon>
        <taxon>Debaryomycetaceae</taxon>
        <taxon>Candida/Lodderomyces clade</taxon>
        <taxon>Candida</taxon>
    </lineage>
</organism>
<evidence type="ECO:0000256" key="10">
    <source>
        <dbReference type="SAM" id="Phobius"/>
    </source>
</evidence>
<keyword evidence="4 10" id="KW-1133">Transmembrane helix</keyword>
<dbReference type="GO" id="GO:0000324">
    <property type="term" value="C:fungal-type vacuole"/>
    <property type="evidence" value="ECO:0007669"/>
    <property type="project" value="TreeGrafter"/>
</dbReference>
<dbReference type="AlphaFoldDB" id="A0A367YMJ8"/>
<evidence type="ECO:0000256" key="3">
    <source>
        <dbReference type="ARBA" id="ARBA00022692"/>
    </source>
</evidence>
<feature type="transmembrane region" description="Helical" evidence="10">
    <location>
        <begin position="256"/>
        <end position="276"/>
    </location>
</feature>
<dbReference type="Proteomes" id="UP000253472">
    <property type="component" value="Unassembled WGS sequence"/>
</dbReference>